<keyword evidence="5 7" id="KW-0648">Protein biosynthesis</keyword>
<reference evidence="10" key="1">
    <citation type="submission" date="2010-02" db="EMBL/GenBank/DDBJ databases">
        <title>Complete sequence of Ferroglobus placidus DSM 10642.</title>
        <authorList>
            <consortium name="US DOE Joint Genome Institute"/>
            <person name="Lucas S."/>
            <person name="Copeland A."/>
            <person name="Lapidus A."/>
            <person name="Cheng J.-F."/>
            <person name="Bruce D."/>
            <person name="Goodwin L."/>
            <person name="Pitluck S."/>
            <person name="Saunders E."/>
            <person name="Brettin T."/>
            <person name="Detter J.C."/>
            <person name="Han C."/>
            <person name="Tapia R."/>
            <person name="Larimer F."/>
            <person name="Land M."/>
            <person name="Hauser L."/>
            <person name="Kyrpides N."/>
            <person name="Ivanova N."/>
            <person name="Holmes D."/>
            <person name="Lovley D."/>
            <person name="Kyrpides N."/>
            <person name="Anderson I.J."/>
            <person name="Woyke T."/>
        </authorList>
    </citation>
    <scope>NUCLEOTIDE SEQUENCE [LARGE SCALE GENOMIC DNA]</scope>
    <source>
        <strain evidence="10">DSM 10642 / AEDII12DO</strain>
    </source>
</reference>
<evidence type="ECO:0000313" key="9">
    <source>
        <dbReference type="EMBL" id="ADC64984.1"/>
    </source>
</evidence>
<evidence type="ECO:0000256" key="1">
    <source>
        <dbReference type="ARBA" id="ARBA00003815"/>
    </source>
</evidence>
<dbReference type="SUPFAM" id="SSF54984">
    <property type="entry name" value="eEF-1beta-like"/>
    <property type="match status" value="1"/>
</dbReference>
<name>D3RWX1_FERPA</name>
<dbReference type="PANTHER" id="PTHR39647:SF1">
    <property type="entry name" value="ELONGATION FACTOR 1-BETA"/>
    <property type="match status" value="1"/>
</dbReference>
<evidence type="ECO:0000256" key="2">
    <source>
        <dbReference type="ARBA" id="ARBA00007411"/>
    </source>
</evidence>
<accession>D3RWX1</accession>
<dbReference type="CDD" id="cd00292">
    <property type="entry name" value="EF1B"/>
    <property type="match status" value="1"/>
</dbReference>
<dbReference type="PANTHER" id="PTHR39647">
    <property type="entry name" value="ELONGATION FACTOR 1-BETA"/>
    <property type="match status" value="1"/>
</dbReference>
<dbReference type="EMBL" id="CP001899">
    <property type="protein sequence ID" value="ADC64984.1"/>
    <property type="molecule type" value="Genomic_DNA"/>
</dbReference>
<dbReference type="AlphaFoldDB" id="D3RWX1"/>
<evidence type="ECO:0000313" key="10">
    <source>
        <dbReference type="Proteomes" id="UP000002613"/>
    </source>
</evidence>
<comment type="function">
    <text evidence="1 7">Promotes the exchange of GDP for GTP in EF-1-alpha/GDP, thus allowing the regeneration of EF-1-alpha/GTP that could then be used to form the ternary complex EF-1-alpha/GTP/AAtRNA.</text>
</comment>
<protein>
    <recommendedName>
        <fullName evidence="3 7">Elongation factor 1-beta</fullName>
        <shortName evidence="7">EF-1-beta</shortName>
    </recommendedName>
    <alternativeName>
        <fullName evidence="6 7">aEF-1beta</fullName>
    </alternativeName>
</protein>
<dbReference type="InterPro" id="IPR014717">
    <property type="entry name" value="Transl_elong_EF1B/ribsomal_bS6"/>
</dbReference>
<dbReference type="Pfam" id="PF00736">
    <property type="entry name" value="EF1_GNE"/>
    <property type="match status" value="1"/>
</dbReference>
<dbReference type="HOGENOM" id="CLU_165896_0_0_2"/>
<dbReference type="NCBIfam" id="TIGR00489">
    <property type="entry name" value="aEF-1_beta"/>
    <property type="match status" value="1"/>
</dbReference>
<keyword evidence="10" id="KW-1185">Reference proteome</keyword>
<dbReference type="GO" id="GO:0003746">
    <property type="term" value="F:translation elongation factor activity"/>
    <property type="evidence" value="ECO:0007669"/>
    <property type="project" value="UniProtKB-UniRule"/>
</dbReference>
<evidence type="ECO:0000259" key="8">
    <source>
        <dbReference type="SMART" id="SM00888"/>
    </source>
</evidence>
<evidence type="ECO:0000256" key="3">
    <source>
        <dbReference type="ARBA" id="ARBA00017600"/>
    </source>
</evidence>
<dbReference type="InterPro" id="IPR036219">
    <property type="entry name" value="eEF-1beta-like_sf"/>
</dbReference>
<evidence type="ECO:0000256" key="6">
    <source>
        <dbReference type="ARBA" id="ARBA00032274"/>
    </source>
</evidence>
<dbReference type="KEGG" id="fpl:Ferp_0816"/>
<dbReference type="RefSeq" id="WP_012965327.1">
    <property type="nucleotide sequence ID" value="NC_013849.1"/>
</dbReference>
<dbReference type="NCBIfam" id="NF001670">
    <property type="entry name" value="PRK00435.1"/>
    <property type="match status" value="1"/>
</dbReference>
<dbReference type="InterPro" id="IPR004542">
    <property type="entry name" value="Transl_elong_EF1B_B_arc"/>
</dbReference>
<dbReference type="Gene3D" id="3.30.70.60">
    <property type="match status" value="1"/>
</dbReference>
<comment type="similarity">
    <text evidence="2 7">Belongs to the EF-1-beta/EF-1-delta family.</text>
</comment>
<evidence type="ECO:0000256" key="5">
    <source>
        <dbReference type="ARBA" id="ARBA00022917"/>
    </source>
</evidence>
<organism evidence="9 10">
    <name type="scientific">Ferroglobus placidus (strain DSM 10642 / AEDII12DO)</name>
    <dbReference type="NCBI Taxonomy" id="589924"/>
    <lineage>
        <taxon>Archaea</taxon>
        <taxon>Methanobacteriati</taxon>
        <taxon>Methanobacteriota</taxon>
        <taxon>Archaeoglobi</taxon>
        <taxon>Archaeoglobales</taxon>
        <taxon>Archaeoglobaceae</taxon>
        <taxon>Ferroglobus</taxon>
    </lineage>
</organism>
<dbReference type="Proteomes" id="UP000002613">
    <property type="component" value="Chromosome"/>
</dbReference>
<dbReference type="InterPro" id="IPR014038">
    <property type="entry name" value="EF1B_bsu/dsu_GNE"/>
</dbReference>
<dbReference type="HAMAP" id="MF_00043">
    <property type="entry name" value="EF1_beta"/>
    <property type="match status" value="1"/>
</dbReference>
<dbReference type="SMART" id="SM00888">
    <property type="entry name" value="EF1_GNE"/>
    <property type="match status" value="1"/>
</dbReference>
<keyword evidence="4 7" id="KW-0251">Elongation factor</keyword>
<reference evidence="9 10" key="2">
    <citation type="journal article" date="2011" name="Stand. Genomic Sci.">
        <title>Complete genome sequence of Ferroglobus placidus AEDII12DO.</title>
        <authorList>
            <person name="Anderson I."/>
            <person name="Risso C."/>
            <person name="Holmes D."/>
            <person name="Lucas S."/>
            <person name="Copeland A."/>
            <person name="Lapidus A."/>
            <person name="Cheng J.F."/>
            <person name="Bruce D."/>
            <person name="Goodwin L."/>
            <person name="Pitluck S."/>
            <person name="Saunders E."/>
            <person name="Brettin T."/>
            <person name="Detter J.C."/>
            <person name="Han C."/>
            <person name="Tapia R."/>
            <person name="Larimer F."/>
            <person name="Land M."/>
            <person name="Hauser L."/>
            <person name="Woyke T."/>
            <person name="Lovley D."/>
            <person name="Kyrpides N."/>
            <person name="Ivanova N."/>
        </authorList>
    </citation>
    <scope>NUCLEOTIDE SEQUENCE [LARGE SCALE GENOMIC DNA]</scope>
    <source>
        <strain evidence="10">DSM 10642 / AEDII12DO</strain>
    </source>
</reference>
<dbReference type="GeneID" id="8778322"/>
<gene>
    <name evidence="7" type="primary">ef1b</name>
    <name evidence="9" type="ordered locus">Ferp_0816</name>
</gene>
<dbReference type="PaxDb" id="589924-Ferp_0816"/>
<dbReference type="STRING" id="589924.Ferp_0816"/>
<proteinExistence type="inferred from homology"/>
<evidence type="ECO:0000256" key="7">
    <source>
        <dbReference type="HAMAP-Rule" id="MF_00043"/>
    </source>
</evidence>
<evidence type="ECO:0000256" key="4">
    <source>
        <dbReference type="ARBA" id="ARBA00022768"/>
    </source>
</evidence>
<dbReference type="OrthoDB" id="84643at2157"/>
<sequence length="88" mass="9782">MGKVYMKLRVMPSDVEVDLEKVKEEVKKVAPENVEIKDFAIQPIAFGLKALLVLAVMPDEEGIGDKLVENIKSIEGVESVEIESQELI</sequence>
<feature type="domain" description="Translation elongation factor EF1B beta/delta subunit guanine nucleotide exchange" evidence="8">
    <location>
        <begin position="3"/>
        <end position="88"/>
    </location>
</feature>
<dbReference type="eggNOG" id="arCOG01988">
    <property type="taxonomic scope" value="Archaea"/>
</dbReference>
<dbReference type="PIRSF" id="PIRSF006521">
    <property type="entry name" value="Transl_elong_EF1B_B_arc"/>
    <property type="match status" value="1"/>
</dbReference>